<protein>
    <recommendedName>
        <fullName evidence="3">DUF1440 domain-containing protein</fullName>
    </recommendedName>
</protein>
<organism evidence="1 2">
    <name type="scientific">Actinomycetospora flava</name>
    <dbReference type="NCBI Taxonomy" id="3129232"/>
    <lineage>
        <taxon>Bacteria</taxon>
        <taxon>Bacillati</taxon>
        <taxon>Actinomycetota</taxon>
        <taxon>Actinomycetes</taxon>
        <taxon>Pseudonocardiales</taxon>
        <taxon>Pseudonocardiaceae</taxon>
        <taxon>Actinomycetospora</taxon>
    </lineage>
</organism>
<dbReference type="RefSeq" id="WP_337704937.1">
    <property type="nucleotide sequence ID" value="NZ_JBBEGM010000009.1"/>
</dbReference>
<comment type="caution">
    <text evidence="1">The sequence shown here is derived from an EMBL/GenBank/DDBJ whole genome shotgun (WGS) entry which is preliminary data.</text>
</comment>
<accession>A0ABU8M8B6</accession>
<dbReference type="EMBL" id="JBBEGM010000009">
    <property type="protein sequence ID" value="MEJ2863569.1"/>
    <property type="molecule type" value="Genomic_DNA"/>
</dbReference>
<sequence length="157" mass="16051">MSTHRPARLIDRVSLAVGRGLLSGLAGTAAMTVSSTVEMKINDRGASATPAQAVTEVTGVRPADDTAQQKLNTLAHWGYGTVWGLGRGALDLAGQRGPLASLLHLVAVLGSEQVIMPALGLGSPTPRYGASAAATDAWHHLVYAAATGVAYDALAAR</sequence>
<evidence type="ECO:0008006" key="3">
    <source>
        <dbReference type="Google" id="ProtNLM"/>
    </source>
</evidence>
<evidence type="ECO:0000313" key="1">
    <source>
        <dbReference type="EMBL" id="MEJ2863569.1"/>
    </source>
</evidence>
<reference evidence="1 2" key="1">
    <citation type="submission" date="2024-03" db="EMBL/GenBank/DDBJ databases">
        <title>Actinomycetospora sp. OC33-EN07, a novel actinomycete isolated from wild orchid (Aerides multiflora).</title>
        <authorList>
            <person name="Suriyachadkun C."/>
        </authorList>
    </citation>
    <scope>NUCLEOTIDE SEQUENCE [LARGE SCALE GENOMIC DNA]</scope>
    <source>
        <strain evidence="1 2">OC33-EN07</strain>
    </source>
</reference>
<gene>
    <name evidence="1" type="ORF">WCD58_20580</name>
</gene>
<evidence type="ECO:0000313" key="2">
    <source>
        <dbReference type="Proteomes" id="UP001369736"/>
    </source>
</evidence>
<keyword evidence="2" id="KW-1185">Reference proteome</keyword>
<name>A0ABU8M8B6_9PSEU</name>
<proteinExistence type="predicted"/>
<dbReference type="Proteomes" id="UP001369736">
    <property type="component" value="Unassembled WGS sequence"/>
</dbReference>